<feature type="domain" description="Peptidase M16 N-terminal" evidence="7">
    <location>
        <begin position="53"/>
        <end position="96"/>
    </location>
</feature>
<keyword evidence="9" id="KW-1185">Reference proteome</keyword>
<keyword evidence="3" id="KW-0479">Metal-binding</keyword>
<evidence type="ECO:0000256" key="4">
    <source>
        <dbReference type="ARBA" id="ARBA00022801"/>
    </source>
</evidence>
<dbReference type="Pfam" id="PF00675">
    <property type="entry name" value="Peptidase_M16"/>
    <property type="match status" value="1"/>
</dbReference>
<keyword evidence="4" id="KW-0378">Hydrolase</keyword>
<keyword evidence="6" id="KW-0482">Metalloprotease</keyword>
<accession>A0A443P0P8</accession>
<dbReference type="PANTHER" id="PTHR43690">
    <property type="entry name" value="NARDILYSIN"/>
    <property type="match status" value="1"/>
</dbReference>
<evidence type="ECO:0000256" key="6">
    <source>
        <dbReference type="ARBA" id="ARBA00023049"/>
    </source>
</evidence>
<dbReference type="GO" id="GO:0004222">
    <property type="term" value="F:metalloendopeptidase activity"/>
    <property type="evidence" value="ECO:0007669"/>
    <property type="project" value="InterPro"/>
</dbReference>
<gene>
    <name evidence="8" type="ORF">CKAN_01312200</name>
</gene>
<dbReference type="EMBL" id="QPKB01000005">
    <property type="protein sequence ID" value="RWR84321.1"/>
    <property type="molecule type" value="Genomic_DNA"/>
</dbReference>
<keyword evidence="2" id="KW-0645">Protease</keyword>
<protein>
    <submittedName>
        <fullName evidence="8">Peptidase M16</fullName>
    </submittedName>
</protein>
<dbReference type="OrthoDB" id="1922652at2759"/>
<evidence type="ECO:0000256" key="3">
    <source>
        <dbReference type="ARBA" id="ARBA00022723"/>
    </source>
</evidence>
<comment type="caution">
    <text evidence="8">The sequence shown here is derived from an EMBL/GenBank/DDBJ whole genome shotgun (WGS) entry which is preliminary data.</text>
</comment>
<name>A0A443P0P8_9MAGN</name>
<dbReference type="Gene3D" id="3.30.830.10">
    <property type="entry name" value="Metalloenzyme, LuxS/M16 peptidase-like"/>
    <property type="match status" value="1"/>
</dbReference>
<proteinExistence type="inferred from homology"/>
<dbReference type="InterPro" id="IPR001431">
    <property type="entry name" value="Pept_M16_Zn_BS"/>
</dbReference>
<reference evidence="8 9" key="1">
    <citation type="journal article" date="2019" name="Nat. Plants">
        <title>Stout camphor tree genome fills gaps in understanding of flowering plant genome evolution.</title>
        <authorList>
            <person name="Chaw S.M."/>
            <person name="Liu Y.C."/>
            <person name="Wu Y.W."/>
            <person name="Wang H.Y."/>
            <person name="Lin C.I."/>
            <person name="Wu C.S."/>
            <person name="Ke H.M."/>
            <person name="Chang L.Y."/>
            <person name="Hsu C.Y."/>
            <person name="Yang H.T."/>
            <person name="Sudianto E."/>
            <person name="Hsu M.H."/>
            <person name="Wu K.P."/>
            <person name="Wang L.N."/>
            <person name="Leebens-Mack J.H."/>
            <person name="Tsai I.J."/>
        </authorList>
    </citation>
    <scope>NUCLEOTIDE SEQUENCE [LARGE SCALE GENOMIC DNA]</scope>
    <source>
        <strain evidence="9">cv. Chaw 1501</strain>
        <tissue evidence="8">Young leaves</tissue>
    </source>
</reference>
<dbReference type="InterPro" id="IPR011249">
    <property type="entry name" value="Metalloenz_LuxS/M16"/>
</dbReference>
<organism evidence="8 9">
    <name type="scientific">Cinnamomum micranthum f. kanehirae</name>
    <dbReference type="NCBI Taxonomy" id="337451"/>
    <lineage>
        <taxon>Eukaryota</taxon>
        <taxon>Viridiplantae</taxon>
        <taxon>Streptophyta</taxon>
        <taxon>Embryophyta</taxon>
        <taxon>Tracheophyta</taxon>
        <taxon>Spermatophyta</taxon>
        <taxon>Magnoliopsida</taxon>
        <taxon>Magnoliidae</taxon>
        <taxon>Laurales</taxon>
        <taxon>Lauraceae</taxon>
        <taxon>Cinnamomum</taxon>
    </lineage>
</organism>
<evidence type="ECO:0000256" key="1">
    <source>
        <dbReference type="ARBA" id="ARBA00007261"/>
    </source>
</evidence>
<dbReference type="PANTHER" id="PTHR43690:SF34">
    <property type="entry name" value="ZINC PROTEASE PQQL-LIKE"/>
    <property type="match status" value="1"/>
</dbReference>
<evidence type="ECO:0000313" key="8">
    <source>
        <dbReference type="EMBL" id="RWR84321.1"/>
    </source>
</evidence>
<evidence type="ECO:0000313" key="9">
    <source>
        <dbReference type="Proteomes" id="UP000283530"/>
    </source>
</evidence>
<dbReference type="InterPro" id="IPR011765">
    <property type="entry name" value="Pept_M16_N"/>
</dbReference>
<comment type="similarity">
    <text evidence="1">Belongs to the peptidase M16 family.</text>
</comment>
<dbReference type="Proteomes" id="UP000283530">
    <property type="component" value="Unassembled WGS sequence"/>
</dbReference>
<dbReference type="GO" id="GO:0046872">
    <property type="term" value="F:metal ion binding"/>
    <property type="evidence" value="ECO:0007669"/>
    <property type="project" value="UniProtKB-KW"/>
</dbReference>
<sequence>MDFLPTETPSIARRQGFRSLKLVSVSMDDVLGEIPVGVDYGRLDNGLFYYVRSNSKPKMRAALSLAVKVGSVLEEEEERGVAHIVEHLAFSATQKIHKP</sequence>
<evidence type="ECO:0000259" key="7">
    <source>
        <dbReference type="Pfam" id="PF00675"/>
    </source>
</evidence>
<evidence type="ECO:0000256" key="2">
    <source>
        <dbReference type="ARBA" id="ARBA00022670"/>
    </source>
</evidence>
<keyword evidence="5" id="KW-0862">Zinc</keyword>
<dbReference type="SUPFAM" id="SSF63411">
    <property type="entry name" value="LuxS/MPP-like metallohydrolase"/>
    <property type="match status" value="1"/>
</dbReference>
<dbReference type="STRING" id="337451.A0A443P0P8"/>
<evidence type="ECO:0000256" key="5">
    <source>
        <dbReference type="ARBA" id="ARBA00022833"/>
    </source>
</evidence>
<dbReference type="GO" id="GO:0006508">
    <property type="term" value="P:proteolysis"/>
    <property type="evidence" value="ECO:0007669"/>
    <property type="project" value="UniProtKB-KW"/>
</dbReference>
<dbReference type="InterPro" id="IPR050626">
    <property type="entry name" value="Peptidase_M16"/>
</dbReference>
<dbReference type="AlphaFoldDB" id="A0A443P0P8"/>
<dbReference type="PROSITE" id="PS00143">
    <property type="entry name" value="INSULINASE"/>
    <property type="match status" value="1"/>
</dbReference>